<keyword evidence="10" id="KW-1185">Reference proteome</keyword>
<evidence type="ECO:0000313" key="10">
    <source>
        <dbReference type="Proteomes" id="UP000218615"/>
    </source>
</evidence>
<keyword evidence="2 7" id="KW-0698">rRNA processing</keyword>
<feature type="binding site" evidence="7">
    <location>
        <position position="14"/>
    </location>
    <ligand>
        <name>ATP</name>
        <dbReference type="ChEBI" id="CHEBI:30616"/>
    </ligand>
</feature>
<dbReference type="OrthoDB" id="8730at2157"/>
<feature type="binding site" evidence="7">
    <location>
        <position position="10"/>
    </location>
    <ligand>
        <name>ATP</name>
        <dbReference type="ChEBI" id="CHEBI:30616"/>
    </ligand>
</feature>
<feature type="region of interest" description="LID" evidence="7">
    <location>
        <begin position="111"/>
        <end position="121"/>
    </location>
</feature>
<dbReference type="Pfam" id="PF13238">
    <property type="entry name" value="AAA_18"/>
    <property type="match status" value="1"/>
</dbReference>
<dbReference type="GO" id="GO:0005524">
    <property type="term" value="F:ATP binding"/>
    <property type="evidence" value="ECO:0007669"/>
    <property type="project" value="UniProtKB-UniRule"/>
</dbReference>
<dbReference type="RefSeq" id="WP_179294021.1">
    <property type="nucleotide sequence ID" value="NZ_FZMP01000213.1"/>
</dbReference>
<dbReference type="PANTHER" id="PTHR12595">
    <property type="entry name" value="POS9-ACTIVATING FACTOR FAP7-RELATED"/>
    <property type="match status" value="1"/>
</dbReference>
<gene>
    <name evidence="9" type="ORF">MNV_650015</name>
</gene>
<evidence type="ECO:0000256" key="8">
    <source>
        <dbReference type="SAM" id="Coils"/>
    </source>
</evidence>
<feature type="binding site" evidence="7">
    <location>
        <position position="15"/>
    </location>
    <ligand>
        <name>ATP</name>
        <dbReference type="ChEBI" id="CHEBI:30616"/>
    </ligand>
</feature>
<dbReference type="Gene3D" id="3.40.50.300">
    <property type="entry name" value="P-loop containing nucleotide triphosphate hydrolases"/>
    <property type="match status" value="1"/>
</dbReference>
<dbReference type="AlphaFoldDB" id="A0A284VSJ4"/>
<evidence type="ECO:0000256" key="5">
    <source>
        <dbReference type="ARBA" id="ARBA00022777"/>
    </source>
</evidence>
<evidence type="ECO:0000256" key="2">
    <source>
        <dbReference type="ARBA" id="ARBA00022552"/>
    </source>
</evidence>
<dbReference type="PANTHER" id="PTHR12595:SF0">
    <property type="entry name" value="ADENYLATE KINASE ISOENZYME 6"/>
    <property type="match status" value="1"/>
</dbReference>
<comment type="function">
    <text evidence="7">Broad-specificity nucleoside monophosphate (NMP) kinase that catalyzes the reversible transfer of the terminal phosphate group between nucleoside triphosphates and monophosphates. Has also ATPase activity. Involved in the late maturation steps of the 30S ribosomal particles, specifically 16S rRNA maturation. While NMP activity is not required for ribosome maturation, ATPase activity is. Associates transiently with small ribosomal subunit protein uS11. ATP hydrolysis breaks the interaction with uS11. May temporarily remove uS11 from the ribosome to enable a conformational change of the ribosomal RNA that is needed for the final maturation step of the small ribosomal subunit.</text>
</comment>
<keyword evidence="6 7" id="KW-0067">ATP-binding</keyword>
<comment type="similarity">
    <text evidence="7">Belongs to the adenylate kinase family. AK6 subfamily.</text>
</comment>
<evidence type="ECO:0000256" key="3">
    <source>
        <dbReference type="ARBA" id="ARBA00022679"/>
    </source>
</evidence>
<keyword evidence="8" id="KW-0175">Coiled coil</keyword>
<organism evidence="9 10">
    <name type="scientific">Candidatus Methanoperedens nitratireducens</name>
    <dbReference type="NCBI Taxonomy" id="1392998"/>
    <lineage>
        <taxon>Archaea</taxon>
        <taxon>Methanobacteriati</taxon>
        <taxon>Methanobacteriota</taxon>
        <taxon>Stenosarchaea group</taxon>
        <taxon>Methanomicrobia</taxon>
        <taxon>Methanosarcinales</taxon>
        <taxon>ANME-2 cluster</taxon>
        <taxon>Candidatus Methanoperedentaceae</taxon>
        <taxon>Candidatus Methanoperedens</taxon>
    </lineage>
</organism>
<comment type="catalytic activity">
    <reaction evidence="7">
        <text>ATP + H2O = ADP + phosphate + H(+)</text>
        <dbReference type="Rhea" id="RHEA:13065"/>
        <dbReference type="ChEBI" id="CHEBI:15377"/>
        <dbReference type="ChEBI" id="CHEBI:15378"/>
        <dbReference type="ChEBI" id="CHEBI:30616"/>
        <dbReference type="ChEBI" id="CHEBI:43474"/>
        <dbReference type="ChEBI" id="CHEBI:456216"/>
    </reaction>
</comment>
<dbReference type="EC" id="2.7.4.3" evidence="7"/>
<sequence length="188" mass="21157">MIIALTGTPGTGKTTVCGFIAEHSQYRKQYRIIDLNKLVIDEKLYTEKDEERNSYNADLEKLEERVKLVISQAPADVDIIMESHLSHYLPADAIVVLRANPVALRKRLGKRKEYSFEKVKENANAEALDVILVESVEMSKNVFEINTTDVTPLAVVKSVISIIGSLKNGKTPEDFLPGKINWIELMEL</sequence>
<evidence type="ECO:0000313" key="9">
    <source>
        <dbReference type="EMBL" id="SNQ62260.1"/>
    </source>
</evidence>
<feature type="binding site" evidence="7">
    <location>
        <position position="13"/>
    </location>
    <ligand>
        <name>ATP</name>
        <dbReference type="ChEBI" id="CHEBI:30616"/>
    </ligand>
</feature>
<dbReference type="GO" id="GO:0004017">
    <property type="term" value="F:AMP kinase activity"/>
    <property type="evidence" value="ECO:0007669"/>
    <property type="project" value="UniProtKB-UniRule"/>
</dbReference>
<keyword evidence="4 7" id="KW-0547">Nucleotide-binding</keyword>
<dbReference type="GO" id="GO:0016887">
    <property type="term" value="F:ATP hydrolysis activity"/>
    <property type="evidence" value="ECO:0007669"/>
    <property type="project" value="InterPro"/>
</dbReference>
<evidence type="ECO:0000256" key="1">
    <source>
        <dbReference type="ARBA" id="ARBA00022517"/>
    </source>
</evidence>
<dbReference type="Proteomes" id="UP000218615">
    <property type="component" value="Unassembled WGS sequence"/>
</dbReference>
<comment type="caution">
    <text evidence="7">Lacks conserved residue(s) required for the propagation of feature annotation.</text>
</comment>
<dbReference type="SUPFAM" id="SSF52540">
    <property type="entry name" value="P-loop containing nucleoside triphosphate hydrolases"/>
    <property type="match status" value="1"/>
</dbReference>
<protein>
    <recommendedName>
        <fullName evidence="7">Putative adenylate kinase</fullName>
        <shortName evidence="7">AK</shortName>
        <ecNumber evidence="7">2.7.4.3</ecNumber>
    </recommendedName>
    <alternativeName>
        <fullName evidence="7">ATP-AMP transphosphorylase</fullName>
    </alternativeName>
</protein>
<dbReference type="EMBL" id="FZMP01000213">
    <property type="protein sequence ID" value="SNQ62260.1"/>
    <property type="molecule type" value="Genomic_DNA"/>
</dbReference>
<comment type="catalytic activity">
    <reaction evidence="7">
        <text>AMP + ATP = 2 ADP</text>
        <dbReference type="Rhea" id="RHEA:12973"/>
        <dbReference type="ChEBI" id="CHEBI:30616"/>
        <dbReference type="ChEBI" id="CHEBI:456215"/>
        <dbReference type="ChEBI" id="CHEBI:456216"/>
        <dbReference type="EC" id="2.7.4.3"/>
    </reaction>
</comment>
<dbReference type="HAMAP" id="MF_00039">
    <property type="entry name" value="Adenylate_kinase_AK6"/>
    <property type="match status" value="1"/>
</dbReference>
<dbReference type="GO" id="GO:0042274">
    <property type="term" value="P:ribosomal small subunit biogenesis"/>
    <property type="evidence" value="ECO:0007669"/>
    <property type="project" value="UniProtKB-UniRule"/>
</dbReference>
<reference evidence="10" key="1">
    <citation type="submission" date="2017-06" db="EMBL/GenBank/DDBJ databases">
        <authorList>
            <person name="Cremers G."/>
        </authorList>
    </citation>
    <scope>NUCLEOTIDE SEQUENCE [LARGE SCALE GENOMIC DNA]</scope>
</reference>
<evidence type="ECO:0000256" key="7">
    <source>
        <dbReference type="HAMAP-Rule" id="MF_00039"/>
    </source>
</evidence>
<keyword evidence="1 7" id="KW-0690">Ribosome biogenesis</keyword>
<feature type="coiled-coil region" evidence="8">
    <location>
        <begin position="45"/>
        <end position="72"/>
    </location>
</feature>
<evidence type="ECO:0000256" key="6">
    <source>
        <dbReference type="ARBA" id="ARBA00022840"/>
    </source>
</evidence>
<accession>A0A284VSJ4</accession>
<proteinExistence type="inferred from homology"/>
<dbReference type="InterPro" id="IPR020618">
    <property type="entry name" value="Adenyl_kinase_AK6"/>
</dbReference>
<dbReference type="GO" id="GO:0006364">
    <property type="term" value="P:rRNA processing"/>
    <property type="evidence" value="ECO:0007669"/>
    <property type="project" value="UniProtKB-KW"/>
</dbReference>
<name>A0A284VSJ4_9EURY</name>
<evidence type="ECO:0000256" key="4">
    <source>
        <dbReference type="ARBA" id="ARBA00022741"/>
    </source>
</evidence>
<comment type="subunit">
    <text evidence="7">Interacts with uS11. Not a structural component of 40S pre-ribosomes, but transiently interacts with them by binding to uS11.</text>
</comment>
<dbReference type="InterPro" id="IPR027417">
    <property type="entry name" value="P-loop_NTPase"/>
</dbReference>
<keyword evidence="5 7" id="KW-0418">Kinase</keyword>
<feature type="binding site" evidence="7">
    <location>
        <position position="12"/>
    </location>
    <ligand>
        <name>ATP</name>
        <dbReference type="ChEBI" id="CHEBI:30616"/>
    </ligand>
</feature>
<keyword evidence="3 7" id="KW-0808">Transferase</keyword>